<dbReference type="Proteomes" id="UP001174136">
    <property type="component" value="Unassembled WGS sequence"/>
</dbReference>
<evidence type="ECO:0000256" key="4">
    <source>
        <dbReference type="ARBA" id="ARBA00022833"/>
    </source>
</evidence>
<feature type="domain" description="THAP-type" evidence="8">
    <location>
        <begin position="3"/>
        <end position="98"/>
    </location>
</feature>
<dbReference type="SUPFAM" id="SSF53098">
    <property type="entry name" value="Ribonuclease H-like"/>
    <property type="match status" value="1"/>
</dbReference>
<keyword evidence="10" id="KW-1185">Reference proteome</keyword>
<evidence type="ECO:0000259" key="8">
    <source>
        <dbReference type="PROSITE" id="PS50950"/>
    </source>
</evidence>
<organism evidence="9 10">
    <name type="scientific">Merluccius polli</name>
    <name type="common">Benguela hake</name>
    <name type="synonym">Merluccius cadenati</name>
    <dbReference type="NCBI Taxonomy" id="89951"/>
    <lineage>
        <taxon>Eukaryota</taxon>
        <taxon>Metazoa</taxon>
        <taxon>Chordata</taxon>
        <taxon>Craniata</taxon>
        <taxon>Vertebrata</taxon>
        <taxon>Euteleostomi</taxon>
        <taxon>Actinopterygii</taxon>
        <taxon>Neopterygii</taxon>
        <taxon>Teleostei</taxon>
        <taxon>Neoteleostei</taxon>
        <taxon>Acanthomorphata</taxon>
        <taxon>Zeiogadaria</taxon>
        <taxon>Gadariae</taxon>
        <taxon>Gadiformes</taxon>
        <taxon>Gadoidei</taxon>
        <taxon>Merlucciidae</taxon>
        <taxon>Merluccius</taxon>
    </lineage>
</organism>
<evidence type="ECO:0000313" key="9">
    <source>
        <dbReference type="EMBL" id="KAK0144095.1"/>
    </source>
</evidence>
<reference evidence="9" key="1">
    <citation type="journal article" date="2023" name="Front. Mar. Sci.">
        <title>A new Merluccius polli reference genome to investigate the effects of global change in West African waters.</title>
        <authorList>
            <person name="Mateo J.L."/>
            <person name="Blanco-Fernandez C."/>
            <person name="Garcia-Vazquez E."/>
            <person name="Machado-Schiaffino G."/>
        </authorList>
    </citation>
    <scope>NUCLEOTIDE SEQUENCE</scope>
    <source>
        <strain evidence="9">C29</strain>
        <tissue evidence="9">Fin</tissue>
    </source>
</reference>
<keyword evidence="5 6" id="KW-0238">DNA-binding</keyword>
<comment type="caution">
    <text evidence="9">The sequence shown here is derived from an EMBL/GenBank/DDBJ whole genome shotgun (WGS) entry which is preliminary data.</text>
</comment>
<gene>
    <name evidence="9" type="ORF">N1851_017546</name>
</gene>
<feature type="coiled-coil region" evidence="7">
    <location>
        <begin position="948"/>
        <end position="1027"/>
    </location>
</feature>
<evidence type="ECO:0000256" key="5">
    <source>
        <dbReference type="ARBA" id="ARBA00023125"/>
    </source>
</evidence>
<protein>
    <recommendedName>
        <fullName evidence="8">THAP-type domain-containing protein</fullName>
    </recommendedName>
</protein>
<keyword evidence="3 6" id="KW-0863">Zinc-finger</keyword>
<keyword evidence="4" id="KW-0862">Zinc</keyword>
<dbReference type="PROSITE" id="PS50950">
    <property type="entry name" value="ZF_THAP"/>
    <property type="match status" value="1"/>
</dbReference>
<dbReference type="PANTHER" id="PTHR37162">
    <property type="entry name" value="HAT FAMILY DIMERISATION DOMAINCONTAINING PROTEIN-RELATED"/>
    <property type="match status" value="1"/>
</dbReference>
<dbReference type="InterPro" id="IPR027806">
    <property type="entry name" value="HARBI1_dom"/>
</dbReference>
<dbReference type="AlphaFoldDB" id="A0AA47P0N8"/>
<name>A0AA47P0N8_MERPO</name>
<proteinExistence type="predicted"/>
<dbReference type="PANTHER" id="PTHR37162:SF11">
    <property type="match status" value="1"/>
</dbReference>
<dbReference type="Pfam" id="PF13613">
    <property type="entry name" value="HTH_Tnp_4"/>
    <property type="match status" value="1"/>
</dbReference>
<accession>A0AA47P0N8</accession>
<dbReference type="Pfam" id="PF13359">
    <property type="entry name" value="DDE_Tnp_4"/>
    <property type="match status" value="1"/>
</dbReference>
<dbReference type="SMART" id="SM00980">
    <property type="entry name" value="THAP"/>
    <property type="match status" value="1"/>
</dbReference>
<dbReference type="EMBL" id="JAOPHQ010003164">
    <property type="protein sequence ID" value="KAK0144095.1"/>
    <property type="molecule type" value="Genomic_DNA"/>
</dbReference>
<keyword evidence="7" id="KW-0175">Coiled coil</keyword>
<dbReference type="GO" id="GO:0003677">
    <property type="term" value="F:DNA binding"/>
    <property type="evidence" value="ECO:0007669"/>
    <property type="project" value="UniProtKB-UniRule"/>
</dbReference>
<dbReference type="InterPro" id="IPR027805">
    <property type="entry name" value="Transposase_HTH_dom"/>
</dbReference>
<evidence type="ECO:0000313" key="10">
    <source>
        <dbReference type="Proteomes" id="UP001174136"/>
    </source>
</evidence>
<evidence type="ECO:0000256" key="3">
    <source>
        <dbReference type="ARBA" id="ARBA00022771"/>
    </source>
</evidence>
<evidence type="ECO:0000256" key="1">
    <source>
        <dbReference type="ARBA" id="ARBA00001968"/>
    </source>
</evidence>
<dbReference type="GO" id="GO:0008270">
    <property type="term" value="F:zinc ion binding"/>
    <property type="evidence" value="ECO:0007669"/>
    <property type="project" value="UniProtKB-KW"/>
</dbReference>
<dbReference type="InterPro" id="IPR012337">
    <property type="entry name" value="RNaseH-like_sf"/>
</dbReference>
<dbReference type="InterPro" id="IPR006612">
    <property type="entry name" value="THAP_Znf"/>
</dbReference>
<sequence>MALKSSGTTCAVRGCTYNRTKLNNWLKSECFDHKPKKKGECSCPKWYSFHRLPIDDDEKKRSWLKNLNLKYPPKCCYVCSFHFVDKAPTEENPNPTLYLGYEMPPERKRQRVVRMSVDNSEVEVATTDQAVMVFEPRTFKDAQTQWMDPAVEDHTYSKGSIIVPHMTITPTPEISLSIAEDTLKGDKDCLLYTGIPLLVFTTLVSCLQGFAPQSSTMPAQDQVLLTLMKLRHNFVAADLARRFKRSASQMFLLSTPRTSFHGCPVTQLKQLCQSNTVKYLVAIAPSGMIMFISEAFGGKCSDRYITQNSGFLDCLRPDDVVMGDRGFTIRDLVEERRVRLVIPAFTRKHSQLTNEQVTQMRRIVVIVLGGNATLRAEALWCLNTATKHQSLNSNQGIGELFRAMFPDSDIAKSFTCGKDKAGYIIRFGLGAYFKKELTRTICQAGPFVLMFDESLNHSTKKKQLDVHVRFWEDGEVRSRYFGSQFLGHGRAEDLLHNVKECVAQLNFRDLLSVGMDGPNVNFKFLELLQGEHAELYDGGKIISVGSCGLHTLHNAMKAGFIMWQLDKLLRALHYVFHNVPARRADYTTVTGSSSFPLAFCGHRWVENVPVAERAIEVWPALQLYVNAAEKKKIATPSTASYDTLVAALKDPFILAKLHFFLAVARSFNPFLTKFQTDEPVLPFLARELSELLMSLLRRFVQRDLLQDLTPLQLIKKDLTDGKNWLSPKTVDIGLGAETAIKELLSKPGCKVGELSVLVFRKECLQGLVKVVVKLQDKSPLKYPLVRQVECLDPRKMQREPDWCVSQMKRIVQEFIHCKQLAGGIPAGDVIIQQFTSLVSQEARGKDFRSFQPWKQRLDVFLHTALSTHTDLLKFIQSLLLLSHGQATVERGFSINKEVETCNLLEESLESLRLICDKVSSCGGVLHVPLTKDLLASVASARSQYRLHLEQERKKRESAAHTLKRKAAEEELGELRRQRKVLQEVCVMLECDANKFAEEAEGKAGSKMAELITKSNSLRRRCKEKKEELILSQTVPISLVPKMDKILQICAALVNLRGDLISSK</sequence>
<evidence type="ECO:0000256" key="6">
    <source>
        <dbReference type="PROSITE-ProRule" id="PRU00309"/>
    </source>
</evidence>
<comment type="cofactor">
    <cofactor evidence="1">
        <name>a divalent metal cation</name>
        <dbReference type="ChEBI" id="CHEBI:60240"/>
    </cofactor>
</comment>
<evidence type="ECO:0000256" key="7">
    <source>
        <dbReference type="SAM" id="Coils"/>
    </source>
</evidence>
<evidence type="ECO:0000256" key="2">
    <source>
        <dbReference type="ARBA" id="ARBA00022723"/>
    </source>
</evidence>
<keyword evidence="2" id="KW-0479">Metal-binding</keyword>